<evidence type="ECO:0000259" key="13">
    <source>
        <dbReference type="Pfam" id="PF18075"/>
    </source>
</evidence>
<dbReference type="Proteomes" id="UP000198577">
    <property type="component" value="Unassembled WGS sequence"/>
</dbReference>
<dbReference type="OrthoDB" id="9812531at2"/>
<evidence type="ECO:0000256" key="8">
    <source>
        <dbReference type="ARBA" id="ARBA00023136"/>
    </source>
</evidence>
<evidence type="ECO:0000256" key="10">
    <source>
        <dbReference type="PIRNR" id="PIRNR003097"/>
    </source>
</evidence>
<dbReference type="GO" id="GO:0051301">
    <property type="term" value="P:cell division"/>
    <property type="evidence" value="ECO:0007669"/>
    <property type="project" value="UniProtKB-KW"/>
</dbReference>
<name>A0A1I5Y1I6_9FIRM</name>
<dbReference type="Pfam" id="PF18075">
    <property type="entry name" value="FtsX_ECD"/>
    <property type="match status" value="1"/>
</dbReference>
<keyword evidence="5 10" id="KW-0132">Cell division</keyword>
<dbReference type="EMBL" id="FOXR01000034">
    <property type="protein sequence ID" value="SFQ38048.1"/>
    <property type="molecule type" value="Genomic_DNA"/>
</dbReference>
<keyword evidence="6 11" id="KW-0812">Transmembrane</keyword>
<evidence type="ECO:0000256" key="3">
    <source>
        <dbReference type="ARBA" id="ARBA00021907"/>
    </source>
</evidence>
<comment type="similarity">
    <text evidence="2 10">Belongs to the ABC-4 integral membrane protein family. FtsX subfamily.</text>
</comment>
<evidence type="ECO:0000256" key="11">
    <source>
        <dbReference type="SAM" id="Phobius"/>
    </source>
</evidence>
<dbReference type="Gene3D" id="3.30.70.3040">
    <property type="match status" value="1"/>
</dbReference>
<dbReference type="NCBIfam" id="NF038347">
    <property type="entry name" value="FtsX_Gpos"/>
    <property type="match status" value="1"/>
</dbReference>
<evidence type="ECO:0000256" key="7">
    <source>
        <dbReference type="ARBA" id="ARBA00022989"/>
    </source>
</evidence>
<dbReference type="InterPro" id="IPR004513">
    <property type="entry name" value="FtsX"/>
</dbReference>
<keyword evidence="15" id="KW-1185">Reference proteome</keyword>
<keyword evidence="4 10" id="KW-1003">Cell membrane</keyword>
<evidence type="ECO:0000313" key="15">
    <source>
        <dbReference type="Proteomes" id="UP000198577"/>
    </source>
</evidence>
<feature type="transmembrane region" description="Helical" evidence="11">
    <location>
        <begin position="21"/>
        <end position="46"/>
    </location>
</feature>
<dbReference type="RefSeq" id="WP_092282708.1">
    <property type="nucleotide sequence ID" value="NZ_FOXR01000034.1"/>
</dbReference>
<feature type="transmembrane region" description="Helical" evidence="11">
    <location>
        <begin position="272"/>
        <end position="296"/>
    </location>
</feature>
<evidence type="ECO:0000256" key="9">
    <source>
        <dbReference type="ARBA" id="ARBA00023306"/>
    </source>
</evidence>
<dbReference type="STRING" id="937334.SAMN05444406_13410"/>
<evidence type="ECO:0000259" key="12">
    <source>
        <dbReference type="Pfam" id="PF02687"/>
    </source>
</evidence>
<dbReference type="GO" id="GO:0005886">
    <property type="term" value="C:plasma membrane"/>
    <property type="evidence" value="ECO:0007669"/>
    <property type="project" value="UniProtKB-SubCell"/>
</dbReference>
<sequence length="302" mass="33929">MSLRSWRFFVYHGFQNILRNRVMSLASVTAIMVALIVLGLILVIVVNLDVMMKEVESKMEITLFLKDGVTDSERSGLENEISSWQGVYDVEFVSKHQALEEWKRQLGDKGNLLDGYTGENNPLPDSFLVKIEKPEYVNAIVEKAKGIPAIEEVNYSSKVAEFIEWLARTIRLVGMGLVAVLASVAAIIISNTVRLTVYSRRREIGIMKYIGATDWFIRWPFIIEGLILGVMGSIIATGVVALGYKYLLDRSSYINMRWGYLGIFKLLPLNEVMLYVLEASLLVGACVGVLASCLSIRKHLRV</sequence>
<evidence type="ECO:0000256" key="2">
    <source>
        <dbReference type="ARBA" id="ARBA00007379"/>
    </source>
</evidence>
<dbReference type="PIRSF" id="PIRSF003097">
    <property type="entry name" value="FtsX"/>
    <property type="match status" value="1"/>
</dbReference>
<evidence type="ECO:0000256" key="5">
    <source>
        <dbReference type="ARBA" id="ARBA00022618"/>
    </source>
</evidence>
<evidence type="ECO:0000256" key="1">
    <source>
        <dbReference type="ARBA" id="ARBA00004651"/>
    </source>
</evidence>
<keyword evidence="7 11" id="KW-1133">Transmembrane helix</keyword>
<proteinExistence type="inferred from homology"/>
<feature type="transmembrane region" description="Helical" evidence="11">
    <location>
        <begin position="172"/>
        <end position="198"/>
    </location>
</feature>
<protein>
    <recommendedName>
        <fullName evidence="3 10">Cell division protein FtsX</fullName>
    </recommendedName>
</protein>
<gene>
    <name evidence="14" type="ORF">SAMN05444406_13410</name>
</gene>
<comment type="subcellular location">
    <subcellularLocation>
        <location evidence="1">Cell membrane</location>
        <topology evidence="1">Multi-pass membrane protein</topology>
    </subcellularLocation>
</comment>
<dbReference type="InterPro" id="IPR040690">
    <property type="entry name" value="FtsX_ECD"/>
</dbReference>
<dbReference type="PANTHER" id="PTHR47755">
    <property type="entry name" value="CELL DIVISION PROTEIN FTSX"/>
    <property type="match status" value="1"/>
</dbReference>
<comment type="function">
    <text evidence="10">Part of the ABC transporter FtsEX involved in asymmetric cellular division facilitating the initiation of sporulation.</text>
</comment>
<reference evidence="14 15" key="1">
    <citation type="submission" date="2016-10" db="EMBL/GenBank/DDBJ databases">
        <authorList>
            <person name="de Groot N.N."/>
        </authorList>
    </citation>
    <scope>NUCLEOTIDE SEQUENCE [LARGE SCALE GENOMIC DNA]</scope>
    <source>
        <strain evidence="14 15">DSM 20678</strain>
    </source>
</reference>
<evidence type="ECO:0000256" key="6">
    <source>
        <dbReference type="ARBA" id="ARBA00022692"/>
    </source>
</evidence>
<evidence type="ECO:0000256" key="4">
    <source>
        <dbReference type="ARBA" id="ARBA00022475"/>
    </source>
</evidence>
<organism evidence="14 15">
    <name type="scientific">Caldicoprobacter faecalis</name>
    <dbReference type="NCBI Taxonomy" id="937334"/>
    <lineage>
        <taxon>Bacteria</taxon>
        <taxon>Bacillati</taxon>
        <taxon>Bacillota</taxon>
        <taxon>Clostridia</taxon>
        <taxon>Caldicoprobacterales</taxon>
        <taxon>Caldicoprobacteraceae</taxon>
        <taxon>Caldicoprobacter</taxon>
    </lineage>
</organism>
<dbReference type="InterPro" id="IPR003838">
    <property type="entry name" value="ABC3_permease_C"/>
</dbReference>
<feature type="domain" description="ABC3 transporter permease C-terminal" evidence="12">
    <location>
        <begin position="177"/>
        <end position="298"/>
    </location>
</feature>
<accession>A0A1I5Y1I6</accession>
<dbReference type="InterPro" id="IPR058204">
    <property type="entry name" value="FtsX_firmicutes-type"/>
</dbReference>
<dbReference type="AlphaFoldDB" id="A0A1I5Y1I6"/>
<dbReference type="PANTHER" id="PTHR47755:SF1">
    <property type="entry name" value="CELL DIVISION PROTEIN FTSX"/>
    <property type="match status" value="1"/>
</dbReference>
<dbReference type="Pfam" id="PF02687">
    <property type="entry name" value="FtsX"/>
    <property type="match status" value="1"/>
</dbReference>
<feature type="domain" description="FtsX extracellular" evidence="13">
    <location>
        <begin position="60"/>
        <end position="153"/>
    </location>
</feature>
<feature type="transmembrane region" description="Helical" evidence="11">
    <location>
        <begin position="219"/>
        <end position="244"/>
    </location>
</feature>
<keyword evidence="8 10" id="KW-0472">Membrane</keyword>
<evidence type="ECO:0000313" key="14">
    <source>
        <dbReference type="EMBL" id="SFQ38048.1"/>
    </source>
</evidence>
<keyword evidence="9 10" id="KW-0131">Cell cycle</keyword>